<dbReference type="InterPro" id="IPR003876">
    <property type="entry name" value="Arg_deiminase"/>
</dbReference>
<dbReference type="GO" id="GO:0016990">
    <property type="term" value="F:arginine deiminase activity"/>
    <property type="evidence" value="ECO:0007669"/>
    <property type="project" value="UniProtKB-EC"/>
</dbReference>
<keyword evidence="2 3" id="KW-0378">Hydrolase</keyword>
<dbReference type="PRINTS" id="PR01466">
    <property type="entry name" value="ARGDEIMINASE"/>
</dbReference>
<dbReference type="Proteomes" id="UP001183410">
    <property type="component" value="Unassembled WGS sequence"/>
</dbReference>
<dbReference type="HAMAP" id="MF_00242">
    <property type="entry name" value="Arg_deiminase"/>
    <property type="match status" value="1"/>
</dbReference>
<feature type="active site" description="Amidino-cysteine intermediate" evidence="3">
    <location>
        <position position="400"/>
    </location>
</feature>
<evidence type="ECO:0000256" key="3">
    <source>
        <dbReference type="HAMAP-Rule" id="MF_00242"/>
    </source>
</evidence>
<dbReference type="Gene3D" id="3.75.10.10">
    <property type="entry name" value="L-arginine/glycine Amidinotransferase, Chain A"/>
    <property type="match status" value="1"/>
</dbReference>
<comment type="subcellular location">
    <subcellularLocation>
        <location evidence="3">Cytoplasm</location>
    </subcellularLocation>
</comment>
<comment type="catalytic activity">
    <reaction evidence="3">
        <text>L-arginine + H2O = L-citrulline + NH4(+)</text>
        <dbReference type="Rhea" id="RHEA:19597"/>
        <dbReference type="ChEBI" id="CHEBI:15377"/>
        <dbReference type="ChEBI" id="CHEBI:28938"/>
        <dbReference type="ChEBI" id="CHEBI:32682"/>
        <dbReference type="ChEBI" id="CHEBI:57743"/>
        <dbReference type="EC" id="3.5.3.6"/>
    </reaction>
</comment>
<protein>
    <recommendedName>
        <fullName evidence="3">Arginine deiminase</fullName>
        <shortName evidence="3">ADI</shortName>
        <ecNumber evidence="3">3.5.3.6</ecNumber>
    </recommendedName>
    <alternativeName>
        <fullName evidence="3">Arginine dihydrolase</fullName>
        <shortName evidence="3">AD</shortName>
    </alternativeName>
</protein>
<reference evidence="5" key="1">
    <citation type="submission" date="2023-07" db="EMBL/GenBank/DDBJ databases">
        <title>30 novel species of actinomycetes from the DSMZ collection.</title>
        <authorList>
            <person name="Nouioui I."/>
        </authorList>
    </citation>
    <scope>NUCLEOTIDE SEQUENCE [LARGE SCALE GENOMIC DNA]</scope>
    <source>
        <strain evidence="5">DSM 44915</strain>
    </source>
</reference>
<keyword evidence="5" id="KW-1185">Reference proteome</keyword>
<evidence type="ECO:0000256" key="2">
    <source>
        <dbReference type="ARBA" id="ARBA00022801"/>
    </source>
</evidence>
<dbReference type="Gene3D" id="1.10.3930.10">
    <property type="entry name" value="Arginine deiminase"/>
    <property type="match status" value="1"/>
</dbReference>
<proteinExistence type="inferred from homology"/>
<dbReference type="PANTHER" id="PTHR47271">
    <property type="entry name" value="ARGININE DEIMINASE"/>
    <property type="match status" value="1"/>
</dbReference>
<keyword evidence="3" id="KW-0963">Cytoplasm</keyword>
<evidence type="ECO:0000313" key="4">
    <source>
        <dbReference type="EMBL" id="MDT0266255.1"/>
    </source>
</evidence>
<comment type="pathway">
    <text evidence="3">Amino-acid degradation; L-arginine degradation via ADI pathway; carbamoyl phosphate from L-arginine: step 1/2.</text>
</comment>
<organism evidence="4 5">
    <name type="scientific">Streptomyces chisholmiae</name>
    <dbReference type="NCBI Taxonomy" id="3075540"/>
    <lineage>
        <taxon>Bacteria</taxon>
        <taxon>Bacillati</taxon>
        <taxon>Actinomycetota</taxon>
        <taxon>Actinomycetes</taxon>
        <taxon>Kitasatosporales</taxon>
        <taxon>Streptomycetaceae</taxon>
        <taxon>Streptomyces</taxon>
    </lineage>
</organism>
<evidence type="ECO:0000256" key="1">
    <source>
        <dbReference type="ARBA" id="ARBA00010206"/>
    </source>
</evidence>
<dbReference type="EC" id="3.5.3.6" evidence="3"/>
<dbReference type="NCBIfam" id="NF002381">
    <property type="entry name" value="PRK01388.1"/>
    <property type="match status" value="1"/>
</dbReference>
<comment type="caution">
    <text evidence="4">The sequence shown here is derived from an EMBL/GenBank/DDBJ whole genome shotgun (WGS) entry which is preliminary data.</text>
</comment>
<dbReference type="PANTHER" id="PTHR47271:SF2">
    <property type="entry name" value="ARGININE DEIMINASE"/>
    <property type="match status" value="1"/>
</dbReference>
<comment type="similarity">
    <text evidence="1 3">Belongs to the arginine deiminase family.</text>
</comment>
<keyword evidence="3" id="KW-0056">Arginine metabolism</keyword>
<dbReference type="Pfam" id="PF02274">
    <property type="entry name" value="ADI"/>
    <property type="match status" value="1"/>
</dbReference>
<dbReference type="RefSeq" id="WP_311666274.1">
    <property type="nucleotide sequence ID" value="NZ_JAVREO010000004.1"/>
</dbReference>
<name>A0ABU2JMP3_9ACTN</name>
<gene>
    <name evidence="3" type="primary">arcA</name>
    <name evidence="4" type="ORF">RM844_08095</name>
</gene>
<dbReference type="EMBL" id="JAVREO010000004">
    <property type="protein sequence ID" value="MDT0266255.1"/>
    <property type="molecule type" value="Genomic_DNA"/>
</dbReference>
<accession>A0ABU2JMP3</accession>
<evidence type="ECO:0000313" key="5">
    <source>
        <dbReference type="Proteomes" id="UP001183410"/>
    </source>
</evidence>
<sequence length="411" mass="45621">MPFHVDSETGRLKRVILHRPGLEMKRLTPTNKDELLFDDVLWVKRAQQEHDIFAALLRSRGVEVRLFGELLAESLELPAARALVLDRVFDEREYGPLATEPLRAVFDSLPGAELAEALVGGMTKREFLERYPGPSSLRLHVMGLDEFLLQPLPNHLFTRDTSAWVYDGVAINAMRWPARQRESVHFEAIYRHHPLFAGAAGAPFHHWSEPDGGHPSTIEGGDVLVIGRGAVLVGMSERTTPQAVEQLARRLFAAGSAHTIVALDLPKRRAFMHLDTVLTMVDQETFTQYAGLGMLRSYTIRPGAGGRELSVTDHPPEHMHRAIAEALGLADIRVLTATQDPHAAEREQWDDGCNVLAVEPGVVIAYERTVTSNTELRRNGVEVLEIPGSELGRGRGGPRCMSCPIERESVD</sequence>
<dbReference type="PIRSF" id="PIRSF006356">
    <property type="entry name" value="Arg_deiminase"/>
    <property type="match status" value="1"/>
</dbReference>
<dbReference type="SUPFAM" id="SSF55909">
    <property type="entry name" value="Pentein"/>
    <property type="match status" value="1"/>
</dbReference>